<evidence type="ECO:0000313" key="3">
    <source>
        <dbReference type="EMBL" id="KAG2271059.1"/>
    </source>
</evidence>
<gene>
    <name evidence="3" type="ORF">Bca52824_065614</name>
</gene>
<feature type="domain" description="Arabidopsis retrotransposon Orf1 C-terminal" evidence="2">
    <location>
        <begin position="55"/>
        <end position="97"/>
    </location>
</feature>
<sequence length="107" mass="11831">MPKRQKKKGERGSSSAVRDQPASTIGEDNPVADKAMFSFIVNRQFHSMTIFQLNFISREAKQARIGSPVLRYAVRVISSVIYGKTEPAAVTKDELALRSSGWTPMAS</sequence>
<dbReference type="Pfam" id="PF03078">
    <property type="entry name" value="ATHILA"/>
    <property type="match status" value="1"/>
</dbReference>
<protein>
    <recommendedName>
        <fullName evidence="2">Arabidopsis retrotransposon Orf1 C-terminal domain-containing protein</fullName>
    </recommendedName>
</protein>
<dbReference type="Proteomes" id="UP000886595">
    <property type="component" value="Unassembled WGS sequence"/>
</dbReference>
<accession>A0A8X7QPI7</accession>
<reference evidence="3 4" key="1">
    <citation type="submission" date="2020-02" db="EMBL/GenBank/DDBJ databases">
        <authorList>
            <person name="Ma Q."/>
            <person name="Huang Y."/>
            <person name="Song X."/>
            <person name="Pei D."/>
        </authorList>
    </citation>
    <scope>NUCLEOTIDE SEQUENCE [LARGE SCALE GENOMIC DNA]</scope>
    <source>
        <strain evidence="3">Sxm20200214</strain>
        <tissue evidence="3">Leaf</tissue>
    </source>
</reference>
<proteinExistence type="predicted"/>
<feature type="compositionally biased region" description="Polar residues" evidence="1">
    <location>
        <begin position="12"/>
        <end position="23"/>
    </location>
</feature>
<dbReference type="InterPro" id="IPR004312">
    <property type="entry name" value="ATHILA_Orf1_C"/>
</dbReference>
<evidence type="ECO:0000259" key="2">
    <source>
        <dbReference type="Pfam" id="PF03078"/>
    </source>
</evidence>
<dbReference type="AlphaFoldDB" id="A0A8X7QPI7"/>
<evidence type="ECO:0000313" key="4">
    <source>
        <dbReference type="Proteomes" id="UP000886595"/>
    </source>
</evidence>
<comment type="caution">
    <text evidence="3">The sequence shown here is derived from an EMBL/GenBank/DDBJ whole genome shotgun (WGS) entry which is preliminary data.</text>
</comment>
<organism evidence="3 4">
    <name type="scientific">Brassica carinata</name>
    <name type="common">Ethiopian mustard</name>
    <name type="synonym">Abyssinian cabbage</name>
    <dbReference type="NCBI Taxonomy" id="52824"/>
    <lineage>
        <taxon>Eukaryota</taxon>
        <taxon>Viridiplantae</taxon>
        <taxon>Streptophyta</taxon>
        <taxon>Embryophyta</taxon>
        <taxon>Tracheophyta</taxon>
        <taxon>Spermatophyta</taxon>
        <taxon>Magnoliopsida</taxon>
        <taxon>eudicotyledons</taxon>
        <taxon>Gunneridae</taxon>
        <taxon>Pentapetalae</taxon>
        <taxon>rosids</taxon>
        <taxon>malvids</taxon>
        <taxon>Brassicales</taxon>
        <taxon>Brassicaceae</taxon>
        <taxon>Brassiceae</taxon>
        <taxon>Brassica</taxon>
    </lineage>
</organism>
<name>A0A8X7QPI7_BRACI</name>
<dbReference type="EMBL" id="JAAMPC010000013">
    <property type="protein sequence ID" value="KAG2271059.1"/>
    <property type="molecule type" value="Genomic_DNA"/>
</dbReference>
<keyword evidence="4" id="KW-1185">Reference proteome</keyword>
<evidence type="ECO:0000256" key="1">
    <source>
        <dbReference type="SAM" id="MobiDB-lite"/>
    </source>
</evidence>
<feature type="region of interest" description="Disordered" evidence="1">
    <location>
        <begin position="1"/>
        <end position="29"/>
    </location>
</feature>